<dbReference type="InterPro" id="IPR009061">
    <property type="entry name" value="DNA-bd_dom_put_sf"/>
</dbReference>
<reference evidence="2 3" key="1">
    <citation type="submission" date="2018-02" db="EMBL/GenBank/DDBJ databases">
        <title>Genomic Encyclopedia of Archaeal and Bacterial Type Strains, Phase II (KMG-II): from individual species to whole genera.</title>
        <authorList>
            <person name="Goeker M."/>
        </authorList>
    </citation>
    <scope>NUCLEOTIDE SEQUENCE [LARGE SCALE GENOMIC DNA]</scope>
    <source>
        <strain evidence="2 3">DSM 18921</strain>
    </source>
</reference>
<dbReference type="Pfam" id="PF12728">
    <property type="entry name" value="HTH_17"/>
    <property type="match status" value="1"/>
</dbReference>
<keyword evidence="3" id="KW-1185">Reference proteome</keyword>
<accession>A0A2S8SD78</accession>
<sequence>MRDTQNEYLDTAQAAHYLGYSKSNLELWRTMSPRRGPDYFKAAGRVKYKKSDLDAWMEAGRVKAGG</sequence>
<protein>
    <submittedName>
        <fullName evidence="2">Helix-turn-helix protein</fullName>
    </submittedName>
</protein>
<gene>
    <name evidence="2" type="ORF">LX70_00563</name>
</gene>
<dbReference type="InterPro" id="IPR041657">
    <property type="entry name" value="HTH_17"/>
</dbReference>
<evidence type="ECO:0000259" key="1">
    <source>
        <dbReference type="Pfam" id="PF12728"/>
    </source>
</evidence>
<dbReference type="RefSeq" id="WP_105513001.1">
    <property type="nucleotide sequence ID" value="NZ_PVEP01000001.1"/>
</dbReference>
<proteinExistence type="predicted"/>
<feature type="domain" description="Helix-turn-helix" evidence="1">
    <location>
        <begin position="8"/>
        <end position="60"/>
    </location>
</feature>
<evidence type="ECO:0000313" key="2">
    <source>
        <dbReference type="EMBL" id="PQV58750.1"/>
    </source>
</evidence>
<name>A0A2S8SD78_9RHOB</name>
<dbReference type="SUPFAM" id="SSF46955">
    <property type="entry name" value="Putative DNA-binding domain"/>
    <property type="match status" value="1"/>
</dbReference>
<evidence type="ECO:0000313" key="3">
    <source>
        <dbReference type="Proteomes" id="UP000238338"/>
    </source>
</evidence>
<comment type="caution">
    <text evidence="2">The sequence shown here is derived from an EMBL/GenBank/DDBJ whole genome shotgun (WGS) entry which is preliminary data.</text>
</comment>
<organism evidence="2 3">
    <name type="scientific">Albidovulum denitrificans</name>
    <dbReference type="NCBI Taxonomy" id="404881"/>
    <lineage>
        <taxon>Bacteria</taxon>
        <taxon>Pseudomonadati</taxon>
        <taxon>Pseudomonadota</taxon>
        <taxon>Alphaproteobacteria</taxon>
        <taxon>Rhodobacterales</taxon>
        <taxon>Paracoccaceae</taxon>
        <taxon>Albidovulum</taxon>
    </lineage>
</organism>
<dbReference type="OrthoDB" id="9806994at2"/>
<dbReference type="Proteomes" id="UP000238338">
    <property type="component" value="Unassembled WGS sequence"/>
</dbReference>
<dbReference type="EMBL" id="PVEP01000001">
    <property type="protein sequence ID" value="PQV58750.1"/>
    <property type="molecule type" value="Genomic_DNA"/>
</dbReference>
<dbReference type="AlphaFoldDB" id="A0A2S8SD78"/>